<dbReference type="AlphaFoldDB" id="A0A1T4NFU9"/>
<feature type="transmembrane region" description="Helical" evidence="1">
    <location>
        <begin position="33"/>
        <end position="51"/>
    </location>
</feature>
<sequence>MLSGVLPVASCFVTFLSAILVLSKELSSNRKKIIAWCICTVSIISFGLSMVKETKSSDAHKKEVKEIMDGIETADVRITETLKRLDSVNKLTAEIFTNSQAIENYGNSILAQQKETQSNFERTANPLFPAMMRLRFSVPMSLPQLAELNYLVLLCGNDTSLLRPQKYFGTVDKKGEQITSISFLNGRDLLADGNADWLYYKMYYGTISFHDSDSKPSDVQRDDIPKISFSSLMGYRSQSHSFAIRANFEYNVYEIEIEALGVKPDYAFGSAKKGFSYSDLLQSTVALESPFLKIANVGSLEIETLTGVNRRCRIYFRKNEQHPVIQFDRRLGTYDSSYVLWHKIARSEFLSQPPKR</sequence>
<proteinExistence type="predicted"/>
<dbReference type="Proteomes" id="UP000190888">
    <property type="component" value="Unassembled WGS sequence"/>
</dbReference>
<evidence type="ECO:0000256" key="1">
    <source>
        <dbReference type="SAM" id="Phobius"/>
    </source>
</evidence>
<evidence type="ECO:0000313" key="2">
    <source>
        <dbReference type="EMBL" id="SJZ78139.1"/>
    </source>
</evidence>
<organism evidence="2 3">
    <name type="scientific">Sediminibacterium ginsengisoli</name>
    <dbReference type="NCBI Taxonomy" id="413434"/>
    <lineage>
        <taxon>Bacteria</taxon>
        <taxon>Pseudomonadati</taxon>
        <taxon>Bacteroidota</taxon>
        <taxon>Chitinophagia</taxon>
        <taxon>Chitinophagales</taxon>
        <taxon>Chitinophagaceae</taxon>
        <taxon>Sediminibacterium</taxon>
    </lineage>
</organism>
<keyword evidence="1" id="KW-0812">Transmembrane</keyword>
<accession>A0A1T4NFU9</accession>
<protein>
    <submittedName>
        <fullName evidence="2">Uncharacterized protein</fullName>
    </submittedName>
</protein>
<evidence type="ECO:0000313" key="3">
    <source>
        <dbReference type="Proteomes" id="UP000190888"/>
    </source>
</evidence>
<keyword evidence="3" id="KW-1185">Reference proteome</keyword>
<name>A0A1T4NFU9_9BACT</name>
<keyword evidence="1" id="KW-1133">Transmembrane helix</keyword>
<gene>
    <name evidence="2" type="ORF">SAMN04488132_104239</name>
</gene>
<reference evidence="2 3" key="1">
    <citation type="submission" date="2017-02" db="EMBL/GenBank/DDBJ databases">
        <authorList>
            <person name="Peterson S.W."/>
        </authorList>
    </citation>
    <scope>NUCLEOTIDE SEQUENCE [LARGE SCALE GENOMIC DNA]</scope>
    <source>
        <strain evidence="2 3">DSM 22335</strain>
    </source>
</reference>
<dbReference type="EMBL" id="FUWH01000004">
    <property type="protein sequence ID" value="SJZ78139.1"/>
    <property type="molecule type" value="Genomic_DNA"/>
</dbReference>
<keyword evidence="1" id="KW-0472">Membrane</keyword>